<dbReference type="InterPro" id="IPR000719">
    <property type="entry name" value="Prot_kinase_dom"/>
</dbReference>
<gene>
    <name evidence="3" type="ORF">D9611_000736</name>
</gene>
<feature type="domain" description="Protein kinase" evidence="2">
    <location>
        <begin position="1"/>
        <end position="369"/>
    </location>
</feature>
<dbReference type="OrthoDB" id="5987198at2759"/>
<protein>
    <recommendedName>
        <fullName evidence="2">Protein kinase domain-containing protein</fullName>
    </recommendedName>
</protein>
<dbReference type="InterPro" id="IPR008271">
    <property type="entry name" value="Ser/Thr_kinase_AS"/>
</dbReference>
<dbReference type="EMBL" id="JAACJK010000163">
    <property type="protein sequence ID" value="KAF5326222.1"/>
    <property type="molecule type" value="Genomic_DNA"/>
</dbReference>
<comment type="caution">
    <text evidence="3">The sequence shown here is derived from an EMBL/GenBank/DDBJ whole genome shotgun (WGS) entry which is preliminary data.</text>
</comment>
<dbReference type="InterPro" id="IPR011009">
    <property type="entry name" value="Kinase-like_dom_sf"/>
</dbReference>
<feature type="compositionally biased region" description="Basic and acidic residues" evidence="1">
    <location>
        <begin position="352"/>
        <end position="369"/>
    </location>
</feature>
<dbReference type="PANTHER" id="PTHR24362:SF309">
    <property type="entry name" value="PROTEIN KINASE DOMAIN-CONTAINING PROTEIN"/>
    <property type="match status" value="1"/>
</dbReference>
<dbReference type="GO" id="GO:0004672">
    <property type="term" value="F:protein kinase activity"/>
    <property type="evidence" value="ECO:0007669"/>
    <property type="project" value="InterPro"/>
</dbReference>
<name>A0A8H5BMT3_9AGAR</name>
<sequence length="369" mass="43573">MSISSDDDELFFEKRQPPEIFWRDHYDWLLESGYRLRPRFKPDWVPGWKTNPKLDFSQCEDSSVNMRGVVCDAIRLEDNSQVVLKKVDRDHQSELEVHSFLTEIPESKNHTIPIIENRDWDFPDFDIVGEVVDFIGQILEGFKFMHDNLIAHRDIKSQNILMDASALSKKHFHLFRPYASLDFKKTVTPTKTRTEGRPRYYIIDFGLSRRYDGSKNPPYEITPMYGTDITVPEFQNLEKAHNPFPVDVYCLGNMIKNRVLGRVGADLGFQWLMPLLDDMTKEKPEDRPTMDAILTRFSELTRGLKEWKLRSKFRLDWDDLAWYDQTATIIPHWWRKLRFTVARTPAIPTFKPESESKRQEASKDKTYQL</sequence>
<evidence type="ECO:0000313" key="4">
    <source>
        <dbReference type="Proteomes" id="UP000541558"/>
    </source>
</evidence>
<reference evidence="3 4" key="1">
    <citation type="journal article" date="2020" name="ISME J.">
        <title>Uncovering the hidden diversity of litter-decomposition mechanisms in mushroom-forming fungi.</title>
        <authorList>
            <person name="Floudas D."/>
            <person name="Bentzer J."/>
            <person name="Ahren D."/>
            <person name="Johansson T."/>
            <person name="Persson P."/>
            <person name="Tunlid A."/>
        </authorList>
    </citation>
    <scope>NUCLEOTIDE SEQUENCE [LARGE SCALE GENOMIC DNA]</scope>
    <source>
        <strain evidence="3 4">CBS 175.51</strain>
    </source>
</reference>
<dbReference type="Gene3D" id="1.10.510.10">
    <property type="entry name" value="Transferase(Phosphotransferase) domain 1"/>
    <property type="match status" value="1"/>
</dbReference>
<evidence type="ECO:0000256" key="1">
    <source>
        <dbReference type="SAM" id="MobiDB-lite"/>
    </source>
</evidence>
<dbReference type="SMART" id="SM00220">
    <property type="entry name" value="S_TKc"/>
    <property type="match status" value="1"/>
</dbReference>
<dbReference type="PROSITE" id="PS50011">
    <property type="entry name" value="PROTEIN_KINASE_DOM"/>
    <property type="match status" value="1"/>
</dbReference>
<dbReference type="PROSITE" id="PS00108">
    <property type="entry name" value="PROTEIN_KINASE_ST"/>
    <property type="match status" value="1"/>
</dbReference>
<dbReference type="SUPFAM" id="SSF56112">
    <property type="entry name" value="Protein kinase-like (PK-like)"/>
    <property type="match status" value="1"/>
</dbReference>
<accession>A0A8H5BMT3</accession>
<dbReference type="AlphaFoldDB" id="A0A8H5BMT3"/>
<dbReference type="Proteomes" id="UP000541558">
    <property type="component" value="Unassembled WGS sequence"/>
</dbReference>
<dbReference type="PANTHER" id="PTHR24362">
    <property type="entry name" value="SERINE/THREONINE-PROTEIN KINASE NEK"/>
    <property type="match status" value="1"/>
</dbReference>
<feature type="region of interest" description="Disordered" evidence="1">
    <location>
        <begin position="350"/>
        <end position="369"/>
    </location>
</feature>
<evidence type="ECO:0000313" key="3">
    <source>
        <dbReference type="EMBL" id="KAF5326222.1"/>
    </source>
</evidence>
<dbReference type="GO" id="GO:0005524">
    <property type="term" value="F:ATP binding"/>
    <property type="evidence" value="ECO:0007669"/>
    <property type="project" value="InterPro"/>
</dbReference>
<keyword evidence="4" id="KW-1185">Reference proteome</keyword>
<dbReference type="Pfam" id="PF00069">
    <property type="entry name" value="Pkinase"/>
    <property type="match status" value="1"/>
</dbReference>
<organism evidence="3 4">
    <name type="scientific">Ephemerocybe angulata</name>
    <dbReference type="NCBI Taxonomy" id="980116"/>
    <lineage>
        <taxon>Eukaryota</taxon>
        <taxon>Fungi</taxon>
        <taxon>Dikarya</taxon>
        <taxon>Basidiomycota</taxon>
        <taxon>Agaricomycotina</taxon>
        <taxon>Agaricomycetes</taxon>
        <taxon>Agaricomycetidae</taxon>
        <taxon>Agaricales</taxon>
        <taxon>Agaricineae</taxon>
        <taxon>Psathyrellaceae</taxon>
        <taxon>Ephemerocybe</taxon>
    </lineage>
</organism>
<proteinExistence type="predicted"/>
<evidence type="ECO:0000259" key="2">
    <source>
        <dbReference type="PROSITE" id="PS50011"/>
    </source>
</evidence>